<evidence type="ECO:0000313" key="4">
    <source>
        <dbReference type="Proteomes" id="UP000225706"/>
    </source>
</evidence>
<dbReference type="EMBL" id="LSMT01000098">
    <property type="protein sequence ID" value="PFX27652.1"/>
    <property type="molecule type" value="Genomic_DNA"/>
</dbReference>
<dbReference type="AlphaFoldDB" id="A0A2B4SGM8"/>
<comment type="caution">
    <text evidence="3">The sequence shown here is derived from an EMBL/GenBank/DDBJ whole genome shotgun (WGS) entry which is preliminary data.</text>
</comment>
<dbReference type="InterPro" id="IPR049012">
    <property type="entry name" value="Mutator_transp_dom"/>
</dbReference>
<dbReference type="Pfam" id="PF20700">
    <property type="entry name" value="Mutator"/>
    <property type="match status" value="1"/>
</dbReference>
<protein>
    <recommendedName>
        <fullName evidence="2">Mutator-like transposase domain-containing protein</fullName>
    </recommendedName>
</protein>
<reference evidence="4" key="1">
    <citation type="journal article" date="2017" name="bioRxiv">
        <title>Comparative analysis of the genomes of Stylophora pistillata and Acropora digitifera provides evidence for extensive differences between species of corals.</title>
        <authorList>
            <person name="Voolstra C.R."/>
            <person name="Li Y."/>
            <person name="Liew Y.J."/>
            <person name="Baumgarten S."/>
            <person name="Zoccola D."/>
            <person name="Flot J.-F."/>
            <person name="Tambutte S."/>
            <person name="Allemand D."/>
            <person name="Aranda M."/>
        </authorList>
    </citation>
    <scope>NUCLEOTIDE SEQUENCE [LARGE SCALE GENOMIC DNA]</scope>
</reference>
<dbReference type="Proteomes" id="UP000225706">
    <property type="component" value="Unassembled WGS sequence"/>
</dbReference>
<proteinExistence type="predicted"/>
<evidence type="ECO:0000313" key="3">
    <source>
        <dbReference type="EMBL" id="PFX27652.1"/>
    </source>
</evidence>
<sequence length="218" mass="24280">MAIGREDVSKFCEILNMPFSLSKDTWHSHEDALLQAHSEVVQVVLEKNRSEARKLAMTEEGINAGDEDTEINIPMSFGGTWSRRGYTANHGIGFVISAATGKVLNYEVISKNCVVSATLHFGAGATGKREVMAKAGLTVGGHTRKESTRKDSEQIKKAEKRIEDQHKKHRVAQRQAKQSDQEQRRQKEGTTYSAGAFNELTVTTVPPKKRKKIRNCEL</sequence>
<name>A0A2B4SGM8_STYPI</name>
<evidence type="ECO:0000259" key="2">
    <source>
        <dbReference type="Pfam" id="PF20700"/>
    </source>
</evidence>
<feature type="region of interest" description="Disordered" evidence="1">
    <location>
        <begin position="141"/>
        <end position="218"/>
    </location>
</feature>
<feature type="compositionally biased region" description="Basic and acidic residues" evidence="1">
    <location>
        <begin position="177"/>
        <end position="188"/>
    </location>
</feature>
<dbReference type="OrthoDB" id="5986605at2759"/>
<feature type="domain" description="Mutator-like transposase" evidence="2">
    <location>
        <begin position="2"/>
        <end position="115"/>
    </location>
</feature>
<keyword evidence="4" id="KW-1185">Reference proteome</keyword>
<feature type="compositionally biased region" description="Basic residues" evidence="1">
    <location>
        <begin position="207"/>
        <end position="218"/>
    </location>
</feature>
<feature type="compositionally biased region" description="Basic and acidic residues" evidence="1">
    <location>
        <begin position="143"/>
        <end position="166"/>
    </location>
</feature>
<gene>
    <name evidence="3" type="ORF">AWC38_SpisGene7646</name>
</gene>
<evidence type="ECO:0000256" key="1">
    <source>
        <dbReference type="SAM" id="MobiDB-lite"/>
    </source>
</evidence>
<accession>A0A2B4SGM8</accession>
<organism evidence="3 4">
    <name type="scientific">Stylophora pistillata</name>
    <name type="common">Smooth cauliflower coral</name>
    <dbReference type="NCBI Taxonomy" id="50429"/>
    <lineage>
        <taxon>Eukaryota</taxon>
        <taxon>Metazoa</taxon>
        <taxon>Cnidaria</taxon>
        <taxon>Anthozoa</taxon>
        <taxon>Hexacorallia</taxon>
        <taxon>Scleractinia</taxon>
        <taxon>Astrocoeniina</taxon>
        <taxon>Pocilloporidae</taxon>
        <taxon>Stylophora</taxon>
    </lineage>
</organism>